<reference evidence="2" key="2">
    <citation type="journal article" date="2024" name="Antonie Van Leeuwenhoek">
        <title>Roseihalotalea indica gen. nov., sp. nov., a halophilic Bacteroidetes from mesopelagic Southwest Indian Ocean with higher carbohydrate metabolic potential.</title>
        <authorList>
            <person name="Chen B."/>
            <person name="Zhang M."/>
            <person name="Lin D."/>
            <person name="Ye J."/>
            <person name="Tang K."/>
        </authorList>
    </citation>
    <scope>NUCLEOTIDE SEQUENCE</scope>
    <source>
        <strain evidence="2">TK19036</strain>
    </source>
</reference>
<dbReference type="AlphaFoldDB" id="A0AA49GQ76"/>
<name>A0AA49GQ76_9BACT</name>
<feature type="transmembrane region" description="Helical" evidence="1">
    <location>
        <begin position="49"/>
        <end position="69"/>
    </location>
</feature>
<evidence type="ECO:0000313" key="2">
    <source>
        <dbReference type="EMBL" id="WKN35249.1"/>
    </source>
</evidence>
<proteinExistence type="predicted"/>
<keyword evidence="1" id="KW-1133">Transmembrane helix</keyword>
<feature type="transmembrane region" description="Helical" evidence="1">
    <location>
        <begin position="81"/>
        <end position="104"/>
    </location>
</feature>
<keyword evidence="1" id="KW-0472">Membrane</keyword>
<gene>
    <name evidence="2" type="ORF">K4G66_22995</name>
</gene>
<reference evidence="2" key="1">
    <citation type="journal article" date="2023" name="Comput. Struct. Biotechnol. J.">
        <title>Discovery of a novel marine Bacteroidetes with a rich repertoire of carbohydrate-active enzymes.</title>
        <authorList>
            <person name="Chen B."/>
            <person name="Liu G."/>
            <person name="Chen Q."/>
            <person name="Wang H."/>
            <person name="Liu L."/>
            <person name="Tang K."/>
        </authorList>
    </citation>
    <scope>NUCLEOTIDE SEQUENCE</scope>
    <source>
        <strain evidence="2">TK19036</strain>
    </source>
</reference>
<protein>
    <submittedName>
        <fullName evidence="2">Uncharacterized protein</fullName>
    </submittedName>
</protein>
<feature type="transmembrane region" description="Helical" evidence="1">
    <location>
        <begin position="110"/>
        <end position="129"/>
    </location>
</feature>
<accession>A0AA49GQ76</accession>
<feature type="transmembrane region" description="Helical" evidence="1">
    <location>
        <begin position="12"/>
        <end position="37"/>
    </location>
</feature>
<evidence type="ECO:0000256" key="1">
    <source>
        <dbReference type="SAM" id="Phobius"/>
    </source>
</evidence>
<sequence>MKNVISERAAFYGLVGILSAITIFHVLILSGIIPFQIVWGGRLENREQMLQFEMISLLLNACMLLVIGIRGGLVKVTINPLIIRILLWAMCGLFILNTLGNVLSNNTLEAIIFTPLTLLLAIFSWRLAVGHGRSLKARPQHK</sequence>
<dbReference type="EMBL" id="CP120682">
    <property type="protein sequence ID" value="WKN35249.1"/>
    <property type="molecule type" value="Genomic_DNA"/>
</dbReference>
<organism evidence="2">
    <name type="scientific">Roseihalotalea indica</name>
    <dbReference type="NCBI Taxonomy" id="2867963"/>
    <lineage>
        <taxon>Bacteria</taxon>
        <taxon>Pseudomonadati</taxon>
        <taxon>Bacteroidota</taxon>
        <taxon>Cytophagia</taxon>
        <taxon>Cytophagales</taxon>
        <taxon>Catalimonadaceae</taxon>
        <taxon>Roseihalotalea</taxon>
    </lineage>
</organism>
<keyword evidence="1" id="KW-0812">Transmembrane</keyword>